<keyword evidence="2" id="KW-1185">Reference proteome</keyword>
<proteinExistence type="predicted"/>
<dbReference type="EMBL" id="BSXS01003365">
    <property type="protein sequence ID" value="GME81142.1"/>
    <property type="molecule type" value="Genomic_DNA"/>
</dbReference>
<evidence type="ECO:0000313" key="1">
    <source>
        <dbReference type="EMBL" id="GME81142.1"/>
    </source>
</evidence>
<sequence>MNRNSIDAITKNLLRDQSRLSRTWDSSDAAELARQLQDEYDDDTTMSIESPNTSYDSSVSGGNQKTTLRQLVPALFESRLKKIGDPYDINLIIERTLADSKLNDFKTLLSLRDFEEIAAEIKNLNARKKTLLDNMDTETNPFLKELVSIDMKLKSLEKQITLHYLKVGELGYVNDVLINADTKMLDQNLDSTLETGIEKSLEDLVANVVSLSVQHSINLPDPDLTSMKTLQGRIMWCSSCITALTNGGVNNDNSVVGGVGSGIRSSDLRSLKSSTSSSSPRNTNPLFFPPPETFHHRGESTISSSNFSEDSPISEYHDLKTKLKDLQFAHTYLTKQYQDERSQYNKSLNSLRFKATHYNEQLITTKTELIKTQSQMSSYDMKMKELEARLKASEDEVLKLTKENNLLKVEHLGEVNGNGGNSGNNSAHGSTTGTNNDGDYSNSSSPKLLPPLSATSMSSFGNDDSNGYSNSTSNNNSRNSISASILRLEFKKLVHKMNDKFESDLEKERVENQRLQNLVKMYEEKASGPSSTTITSAPSSSGSK</sequence>
<comment type="caution">
    <text evidence="1">The sequence shown here is derived from an EMBL/GenBank/DDBJ whole genome shotgun (WGS) entry which is preliminary data.</text>
</comment>
<protein>
    <submittedName>
        <fullName evidence="1">Unnamed protein product</fullName>
    </submittedName>
</protein>
<accession>A0ACB5T4K2</accession>
<gene>
    <name evidence="1" type="ORF">Amon02_000477900</name>
</gene>
<evidence type="ECO:0000313" key="2">
    <source>
        <dbReference type="Proteomes" id="UP001165064"/>
    </source>
</evidence>
<dbReference type="Proteomes" id="UP001165064">
    <property type="component" value="Unassembled WGS sequence"/>
</dbReference>
<name>A0ACB5T4K2_AMBMO</name>
<reference evidence="1" key="1">
    <citation type="submission" date="2023-04" db="EMBL/GenBank/DDBJ databases">
        <title>Ambrosiozyma monospora NBRC 10751.</title>
        <authorList>
            <person name="Ichikawa N."/>
            <person name="Sato H."/>
            <person name="Tonouchi N."/>
        </authorList>
    </citation>
    <scope>NUCLEOTIDE SEQUENCE</scope>
    <source>
        <strain evidence="1">NBRC 10751</strain>
    </source>
</reference>
<organism evidence="1 2">
    <name type="scientific">Ambrosiozyma monospora</name>
    <name type="common">Yeast</name>
    <name type="synonym">Endomycopsis monosporus</name>
    <dbReference type="NCBI Taxonomy" id="43982"/>
    <lineage>
        <taxon>Eukaryota</taxon>
        <taxon>Fungi</taxon>
        <taxon>Dikarya</taxon>
        <taxon>Ascomycota</taxon>
        <taxon>Saccharomycotina</taxon>
        <taxon>Pichiomycetes</taxon>
        <taxon>Pichiales</taxon>
        <taxon>Pichiaceae</taxon>
        <taxon>Ambrosiozyma</taxon>
    </lineage>
</organism>